<evidence type="ECO:0000256" key="2">
    <source>
        <dbReference type="ARBA" id="ARBA00022723"/>
    </source>
</evidence>
<dbReference type="Pfam" id="PF02607">
    <property type="entry name" value="B12-binding_2"/>
    <property type="match status" value="1"/>
</dbReference>
<dbReference type="PANTHER" id="PTHR45833">
    <property type="entry name" value="METHIONINE SYNTHASE"/>
    <property type="match status" value="1"/>
</dbReference>
<dbReference type="InterPro" id="IPR006158">
    <property type="entry name" value="Cobalamin-bd"/>
</dbReference>
<keyword evidence="2" id="KW-0479">Metal-binding</keyword>
<comment type="caution">
    <text evidence="6">The sequence shown here is derived from an EMBL/GenBank/DDBJ whole genome shotgun (WGS) entry which is preliminary data.</text>
</comment>
<dbReference type="GO" id="GO:0008705">
    <property type="term" value="F:methionine synthase activity"/>
    <property type="evidence" value="ECO:0007669"/>
    <property type="project" value="TreeGrafter"/>
</dbReference>
<sequence length="217" mass="22840">MPHDTELTQGVVSGDKEAVLRLIRAELDAGRGAVAILNEGLIPGINILGDQFGRGEAFIPELMAAAKVMTAAMELLRPLLEATGVKPLGKVVIGTVKGDMHDIGKNLVAMMLRGAGFEVTDLGVNAGAEKFIQAIERTGARLLGMSALLTTTMNRMSGIIQEIRRAPFGPEVRIVVGGAPLDEAYSRKIGADGYAKDAAVAVDRFKALCAPAHVRAL</sequence>
<comment type="similarity">
    <text evidence="1">Belongs to the methylamine corrinoid protein family.</text>
</comment>
<dbReference type="PROSITE" id="PS51332">
    <property type="entry name" value="B12_BINDING"/>
    <property type="match status" value="1"/>
</dbReference>
<evidence type="ECO:0000259" key="4">
    <source>
        <dbReference type="PROSITE" id="PS51332"/>
    </source>
</evidence>
<dbReference type="GO" id="GO:0046653">
    <property type="term" value="P:tetrahydrofolate metabolic process"/>
    <property type="evidence" value="ECO:0007669"/>
    <property type="project" value="TreeGrafter"/>
</dbReference>
<dbReference type="CDD" id="cd02070">
    <property type="entry name" value="corrinoid_protein_B12-BD"/>
    <property type="match status" value="1"/>
</dbReference>
<proteinExistence type="inferred from homology"/>
<dbReference type="SUPFAM" id="SSF47644">
    <property type="entry name" value="Methionine synthase domain"/>
    <property type="match status" value="1"/>
</dbReference>
<dbReference type="PROSITE" id="PS51337">
    <property type="entry name" value="B12_BINDING_NTER"/>
    <property type="match status" value="1"/>
</dbReference>
<feature type="domain" description="B12-binding N-terminal" evidence="5">
    <location>
        <begin position="1"/>
        <end position="88"/>
    </location>
</feature>
<dbReference type="AlphaFoldDB" id="A0A932HWN1"/>
<dbReference type="GO" id="GO:0050667">
    <property type="term" value="P:homocysteine metabolic process"/>
    <property type="evidence" value="ECO:0007669"/>
    <property type="project" value="TreeGrafter"/>
</dbReference>
<dbReference type="Proteomes" id="UP000782312">
    <property type="component" value="Unassembled WGS sequence"/>
</dbReference>
<protein>
    <submittedName>
        <fullName evidence="6">Corrinoid protein</fullName>
    </submittedName>
</protein>
<dbReference type="Pfam" id="PF02310">
    <property type="entry name" value="B12-binding"/>
    <property type="match status" value="1"/>
</dbReference>
<dbReference type="InterPro" id="IPR050554">
    <property type="entry name" value="Met_Synthase/Corrinoid"/>
</dbReference>
<gene>
    <name evidence="6" type="ORF">HYZ11_04935</name>
</gene>
<dbReference type="PANTHER" id="PTHR45833:SF1">
    <property type="entry name" value="METHIONINE SYNTHASE"/>
    <property type="match status" value="1"/>
</dbReference>
<dbReference type="GO" id="GO:0046872">
    <property type="term" value="F:metal ion binding"/>
    <property type="evidence" value="ECO:0007669"/>
    <property type="project" value="UniProtKB-KW"/>
</dbReference>
<evidence type="ECO:0000313" key="7">
    <source>
        <dbReference type="Proteomes" id="UP000782312"/>
    </source>
</evidence>
<name>A0A932HWN1_UNCTE</name>
<dbReference type="InterPro" id="IPR036724">
    <property type="entry name" value="Cobalamin-bd_sf"/>
</dbReference>
<dbReference type="GO" id="GO:0031419">
    <property type="term" value="F:cobalamin binding"/>
    <property type="evidence" value="ECO:0007669"/>
    <property type="project" value="InterPro"/>
</dbReference>
<dbReference type="InterPro" id="IPR036594">
    <property type="entry name" value="Meth_synthase_dom"/>
</dbReference>
<evidence type="ECO:0000256" key="1">
    <source>
        <dbReference type="ARBA" id="ARBA00010854"/>
    </source>
</evidence>
<evidence type="ECO:0000259" key="5">
    <source>
        <dbReference type="PROSITE" id="PS51337"/>
    </source>
</evidence>
<dbReference type="InterPro" id="IPR003759">
    <property type="entry name" value="Cbl-bd_cap"/>
</dbReference>
<feature type="domain" description="B12-binding" evidence="4">
    <location>
        <begin position="88"/>
        <end position="217"/>
    </location>
</feature>
<evidence type="ECO:0000313" key="6">
    <source>
        <dbReference type="EMBL" id="MBI3126931.1"/>
    </source>
</evidence>
<keyword evidence="3" id="KW-0170">Cobalt</keyword>
<dbReference type="SUPFAM" id="SSF52242">
    <property type="entry name" value="Cobalamin (vitamin B12)-binding domain"/>
    <property type="match status" value="1"/>
</dbReference>
<dbReference type="GO" id="GO:0005829">
    <property type="term" value="C:cytosol"/>
    <property type="evidence" value="ECO:0007669"/>
    <property type="project" value="TreeGrafter"/>
</dbReference>
<dbReference type="FunFam" id="3.40.50.280:FF:000003">
    <property type="entry name" value="Dimethylamine methyltransferase corrinoid protein"/>
    <property type="match status" value="1"/>
</dbReference>
<dbReference type="EMBL" id="JACPUR010000013">
    <property type="protein sequence ID" value="MBI3126931.1"/>
    <property type="molecule type" value="Genomic_DNA"/>
</dbReference>
<accession>A0A932HWN1</accession>
<dbReference type="Gene3D" id="3.40.50.280">
    <property type="entry name" value="Cobalamin-binding domain"/>
    <property type="match status" value="1"/>
</dbReference>
<organism evidence="6 7">
    <name type="scientific">Tectimicrobiota bacterium</name>
    <dbReference type="NCBI Taxonomy" id="2528274"/>
    <lineage>
        <taxon>Bacteria</taxon>
        <taxon>Pseudomonadati</taxon>
        <taxon>Nitrospinota/Tectimicrobiota group</taxon>
        <taxon>Candidatus Tectimicrobiota</taxon>
    </lineage>
</organism>
<reference evidence="6" key="1">
    <citation type="submission" date="2020-07" db="EMBL/GenBank/DDBJ databases">
        <title>Huge and variable diversity of episymbiotic CPR bacteria and DPANN archaea in groundwater ecosystems.</title>
        <authorList>
            <person name="He C.Y."/>
            <person name="Keren R."/>
            <person name="Whittaker M."/>
            <person name="Farag I.F."/>
            <person name="Doudna J."/>
            <person name="Cate J.H.D."/>
            <person name="Banfield J.F."/>
        </authorList>
    </citation>
    <scope>NUCLEOTIDE SEQUENCE</scope>
    <source>
        <strain evidence="6">NC_groundwater_763_Ag_S-0.2um_68_21</strain>
    </source>
</reference>
<dbReference type="Gene3D" id="1.10.1240.10">
    <property type="entry name" value="Methionine synthase domain"/>
    <property type="match status" value="1"/>
</dbReference>
<evidence type="ECO:0000256" key="3">
    <source>
        <dbReference type="ARBA" id="ARBA00023285"/>
    </source>
</evidence>
<dbReference type="SMART" id="SM01018">
    <property type="entry name" value="B12-binding_2"/>
    <property type="match status" value="1"/>
</dbReference>